<organism evidence="2">
    <name type="scientific">marine sediment metagenome</name>
    <dbReference type="NCBI Taxonomy" id="412755"/>
    <lineage>
        <taxon>unclassified sequences</taxon>
        <taxon>metagenomes</taxon>
        <taxon>ecological metagenomes</taxon>
    </lineage>
</organism>
<dbReference type="AlphaFoldDB" id="A0A0F9J034"/>
<sequence length="205" mass="23580">MVDQIVEPNLPPAGYKREEVLAARTDILEEEIDERSKDTLAVDPSKLEVDREIRYDLDKGELDVTQADPNYVYRWVQCERPSSNPARMVDLLRYKSITYNGQRYPTWEVVRGEMKEAREKKTALGTRQIGDTMLMRCHKNTYAIIEAEDRRKRANRQFGIDDRLVQLAESAGTKAGQQVYVDHGGQGSSEMNLNIDNGNTPNFRR</sequence>
<comment type="caution">
    <text evidence="2">The sequence shown here is derived from an EMBL/GenBank/DDBJ whole genome shotgun (WGS) entry which is preliminary data.</text>
</comment>
<evidence type="ECO:0000256" key="1">
    <source>
        <dbReference type="SAM" id="MobiDB-lite"/>
    </source>
</evidence>
<proteinExistence type="predicted"/>
<protein>
    <submittedName>
        <fullName evidence="2">Uncharacterized protein</fullName>
    </submittedName>
</protein>
<name>A0A0F9J034_9ZZZZ</name>
<accession>A0A0F9J034</accession>
<gene>
    <name evidence="2" type="ORF">LCGC14_1516180</name>
</gene>
<dbReference type="EMBL" id="LAZR01011186">
    <property type="protein sequence ID" value="KKM62984.1"/>
    <property type="molecule type" value="Genomic_DNA"/>
</dbReference>
<feature type="compositionally biased region" description="Polar residues" evidence="1">
    <location>
        <begin position="188"/>
        <end position="205"/>
    </location>
</feature>
<reference evidence="2" key="1">
    <citation type="journal article" date="2015" name="Nature">
        <title>Complex archaea that bridge the gap between prokaryotes and eukaryotes.</title>
        <authorList>
            <person name="Spang A."/>
            <person name="Saw J.H."/>
            <person name="Jorgensen S.L."/>
            <person name="Zaremba-Niedzwiedzka K."/>
            <person name="Martijn J."/>
            <person name="Lind A.E."/>
            <person name="van Eijk R."/>
            <person name="Schleper C."/>
            <person name="Guy L."/>
            <person name="Ettema T.J."/>
        </authorList>
    </citation>
    <scope>NUCLEOTIDE SEQUENCE</scope>
</reference>
<feature type="region of interest" description="Disordered" evidence="1">
    <location>
        <begin position="184"/>
        <end position="205"/>
    </location>
</feature>
<evidence type="ECO:0000313" key="2">
    <source>
        <dbReference type="EMBL" id="KKM62984.1"/>
    </source>
</evidence>